<proteinExistence type="predicted"/>
<accession>A0ACC3SIQ5</accession>
<dbReference type="Proteomes" id="UP001320706">
    <property type="component" value="Unassembled WGS sequence"/>
</dbReference>
<reference evidence="1" key="1">
    <citation type="submission" date="2024-02" db="EMBL/GenBank/DDBJ databases">
        <title>Metagenome Assembled Genome of Zalaria obscura JY119.</title>
        <authorList>
            <person name="Vighnesh L."/>
            <person name="Jagadeeshwari U."/>
            <person name="Venkata Ramana C."/>
            <person name="Sasikala C."/>
        </authorList>
    </citation>
    <scope>NUCLEOTIDE SEQUENCE</scope>
    <source>
        <strain evidence="1">JY119</strain>
    </source>
</reference>
<comment type="caution">
    <text evidence="1">The sequence shown here is derived from an EMBL/GenBank/DDBJ whole genome shotgun (WGS) entry which is preliminary data.</text>
</comment>
<protein>
    <submittedName>
        <fullName evidence="1">Tyrosine protein phosphatase yvh1</fullName>
    </submittedName>
</protein>
<evidence type="ECO:0000313" key="1">
    <source>
        <dbReference type="EMBL" id="KAK8212811.1"/>
    </source>
</evidence>
<keyword evidence="2" id="KW-1185">Reference proteome</keyword>
<gene>
    <name evidence="1" type="primary">YVH1</name>
    <name evidence="1" type="ORF">M8818_002976</name>
</gene>
<name>A0ACC3SIQ5_9PEZI</name>
<organism evidence="1 2">
    <name type="scientific">Zalaria obscura</name>
    <dbReference type="NCBI Taxonomy" id="2024903"/>
    <lineage>
        <taxon>Eukaryota</taxon>
        <taxon>Fungi</taxon>
        <taxon>Dikarya</taxon>
        <taxon>Ascomycota</taxon>
        <taxon>Pezizomycotina</taxon>
        <taxon>Dothideomycetes</taxon>
        <taxon>Dothideomycetidae</taxon>
        <taxon>Dothideales</taxon>
        <taxon>Zalariaceae</taxon>
        <taxon>Zalaria</taxon>
    </lineage>
</organism>
<evidence type="ECO:0000313" key="2">
    <source>
        <dbReference type="Proteomes" id="UP001320706"/>
    </source>
</evidence>
<dbReference type="EMBL" id="JAMKPW020000012">
    <property type="protein sequence ID" value="KAK8212811.1"/>
    <property type="molecule type" value="Genomic_DNA"/>
</dbReference>
<sequence length="331" mass="37002">MALLDKVPGELNLYIGGLFTVRRRATLQEANITHILSVLRAPLEKELFDGFQHMNVEVDDMEDENLLEHFPATNKFIHDGLESGGGVLVHCAMGKSRSATCAIAYLMHRYHISPSEALEQIRQSRPLCEPNEGFMKQLEMYHEMQTPDDVESTPTYQKWLYQREVELSRACGQAPEAEKIRFEDEHGQTSQDDGFELRCRKCRRALAHSKYLISHQARQAPFNQWAPVSDLSATTSSCSHYILDPLSWMRPELEQGKLDGRLECPNPKCKANVGKYAWQGMPCSCGEWIVPGISLAKGRIDEAKPTSAKSAAAGMGIRMPPGAKATGQGNL</sequence>